<dbReference type="Pfam" id="PF05406">
    <property type="entry name" value="WGR"/>
    <property type="match status" value="1"/>
</dbReference>
<gene>
    <name evidence="1" type="primary">bamB</name>
    <name evidence="1" type="ORF">AHOG_21980</name>
</gene>
<dbReference type="PANTHER" id="PTHR30634">
    <property type="entry name" value="OUTER MEMBRANE LOLAB LIPOPROTEIN INSERTION APPARATUS"/>
    <property type="match status" value="1"/>
</dbReference>
<dbReference type="InterPro" id="IPR008893">
    <property type="entry name" value="WGR_domain"/>
</dbReference>
<sequence length="484" mass="53080">MSDYAAQADQVTYLELSEDGGGAHKFYEVRVVGTEVTITYGRIGDAGQVRSSSFATHEKALAAADRKLAEKRRKGYAPAVRGVRKRRAVTRREIVSTRSSASQAPVLWRFDSGAAAFGIYVDDDHAWVGNQSGDVYTLAHDGTVTGRFGLPDGVRCIVSDDFWIYAGCDDGRVYDLGGKIPHVAYEIADDVDIYWLDINDGVLGVSDARGGITTVDHEDEFQWRRKSLGGGGWMVRCDDDGVYHGHDQGVTRYGSRDGEQIWHTSTVGQVLFGWQEDSEVFAGTSRGWVHAIGKHDGAERARYRCDAAVFSCATSPDGRFVFAGDNHSSVYCFAADGTRLWKLGTGCGSAFSMQYHRERLYVVTTQGTLACIDAGESAVRDAEEGRLPTAADVKATGWERVTPTARIETVTVSQAGSSSGVEVECVQENGRTRIRVTSPGFDPTWRVQFPKHIRVPGARYLVTEVLPSERGGFYRARGEIRRLL</sequence>
<proteinExistence type="predicted"/>
<dbReference type="InterPro" id="IPR011047">
    <property type="entry name" value="Quinoprotein_ADH-like_sf"/>
</dbReference>
<name>A0A221W7R8_9PSEU</name>
<evidence type="ECO:0000313" key="1">
    <source>
        <dbReference type="EMBL" id="ASO22012.1"/>
    </source>
</evidence>
<dbReference type="Pfam" id="PF13360">
    <property type="entry name" value="PQQ_2"/>
    <property type="match status" value="1"/>
</dbReference>
<dbReference type="EMBL" id="CP022521">
    <property type="protein sequence ID" value="ASO22012.1"/>
    <property type="molecule type" value="Genomic_DNA"/>
</dbReference>
<dbReference type="PROSITE" id="PS51977">
    <property type="entry name" value="WGR"/>
    <property type="match status" value="1"/>
</dbReference>
<dbReference type="InterPro" id="IPR050458">
    <property type="entry name" value="LolB"/>
</dbReference>
<accession>A0A221W7R8</accession>
<dbReference type="Gene3D" id="2.20.140.10">
    <property type="entry name" value="WGR domain"/>
    <property type="match status" value="1"/>
</dbReference>
<dbReference type="InterPro" id="IPR015943">
    <property type="entry name" value="WD40/YVTN_repeat-like_dom_sf"/>
</dbReference>
<dbReference type="SUPFAM" id="SSF50998">
    <property type="entry name" value="Quinoprotein alcohol dehydrogenase-like"/>
    <property type="match status" value="1"/>
</dbReference>
<protein>
    <submittedName>
        <fullName evidence="1">Outer membrane protein assembly factor BamB</fullName>
    </submittedName>
</protein>
<dbReference type="InterPro" id="IPR002372">
    <property type="entry name" value="PQQ_rpt_dom"/>
</dbReference>
<dbReference type="AlphaFoldDB" id="A0A221W7R8"/>
<dbReference type="Proteomes" id="UP000204221">
    <property type="component" value="Chromosome"/>
</dbReference>
<dbReference type="RefSeq" id="WP_093943054.1">
    <property type="nucleotide sequence ID" value="NZ_CP022521.1"/>
</dbReference>
<dbReference type="PANTHER" id="PTHR30634:SF13">
    <property type="entry name" value="PROTEIN YEHF"/>
    <property type="match status" value="1"/>
</dbReference>
<dbReference type="KEGG" id="ahg:AHOG_21980"/>
<dbReference type="SMART" id="SM00773">
    <property type="entry name" value="WGR"/>
    <property type="match status" value="1"/>
</dbReference>
<organism evidence="1 2">
    <name type="scientific">Actinoalloteichus hoggarensis</name>
    <dbReference type="NCBI Taxonomy" id="1470176"/>
    <lineage>
        <taxon>Bacteria</taxon>
        <taxon>Bacillati</taxon>
        <taxon>Actinomycetota</taxon>
        <taxon>Actinomycetes</taxon>
        <taxon>Pseudonocardiales</taxon>
        <taxon>Pseudonocardiaceae</taxon>
        <taxon>Actinoalloteichus</taxon>
    </lineage>
</organism>
<dbReference type="Gene3D" id="2.130.10.10">
    <property type="entry name" value="YVTN repeat-like/Quinoprotein amine dehydrogenase"/>
    <property type="match status" value="1"/>
</dbReference>
<dbReference type="SUPFAM" id="SSF142921">
    <property type="entry name" value="WGR domain-like"/>
    <property type="match status" value="1"/>
</dbReference>
<evidence type="ECO:0000313" key="2">
    <source>
        <dbReference type="Proteomes" id="UP000204221"/>
    </source>
</evidence>
<dbReference type="CDD" id="cd07996">
    <property type="entry name" value="WGR_MMR_like"/>
    <property type="match status" value="1"/>
</dbReference>
<dbReference type="OrthoDB" id="3310862at2"/>
<reference evidence="1 2" key="1">
    <citation type="submission" date="2017-07" db="EMBL/GenBank/DDBJ databases">
        <title>Complete genome sequence of Actinoalloteichus hoggarensis DSM 45943, type strain of Actinoalloteichus hoggarensis.</title>
        <authorList>
            <person name="Ruckert C."/>
            <person name="Nouioui I."/>
            <person name="Willmese J."/>
            <person name="van Wezel G."/>
            <person name="Klenk H.-P."/>
            <person name="Kalinowski J."/>
            <person name="Zotchev S.B."/>
        </authorList>
    </citation>
    <scope>NUCLEOTIDE SEQUENCE [LARGE SCALE GENOMIC DNA]</scope>
    <source>
        <strain evidence="1 2">DSM 45943</strain>
    </source>
</reference>
<dbReference type="InterPro" id="IPR036930">
    <property type="entry name" value="WGR_dom_sf"/>
</dbReference>
<dbReference type="InterPro" id="IPR049809">
    <property type="entry name" value="YehF/YfeS-like_WGR"/>
</dbReference>
<keyword evidence="2" id="KW-1185">Reference proteome</keyword>